<dbReference type="Pfam" id="PF13490">
    <property type="entry name" value="zf-HC2"/>
    <property type="match status" value="1"/>
</dbReference>
<reference evidence="5 6" key="1">
    <citation type="submission" date="2024-06" db="EMBL/GenBank/DDBJ databases">
        <title>The Natural Products Discovery Center: Release of the First 8490 Sequenced Strains for Exploring Actinobacteria Biosynthetic Diversity.</title>
        <authorList>
            <person name="Kalkreuter E."/>
            <person name="Kautsar S.A."/>
            <person name="Yang D."/>
            <person name="Bader C.D."/>
            <person name="Teijaro C.N."/>
            <person name="Fluegel L."/>
            <person name="Davis C.M."/>
            <person name="Simpson J.R."/>
            <person name="Lauterbach L."/>
            <person name="Steele A.D."/>
            <person name="Gui C."/>
            <person name="Meng S."/>
            <person name="Li G."/>
            <person name="Viehrig K."/>
            <person name="Ye F."/>
            <person name="Su P."/>
            <person name="Kiefer A.F."/>
            <person name="Nichols A."/>
            <person name="Cepeda A.J."/>
            <person name="Yan W."/>
            <person name="Fan B."/>
            <person name="Jiang Y."/>
            <person name="Adhikari A."/>
            <person name="Zheng C.-J."/>
            <person name="Schuster L."/>
            <person name="Cowan T.M."/>
            <person name="Smanski M.J."/>
            <person name="Chevrette M.G."/>
            <person name="De Carvalho L.P.S."/>
            <person name="Shen B."/>
        </authorList>
    </citation>
    <scope>NUCLEOTIDE SEQUENCE [LARGE SCALE GENOMIC DNA]</scope>
    <source>
        <strain evidence="5 6">NPDC038104</strain>
    </source>
</reference>
<evidence type="ECO:0000256" key="2">
    <source>
        <dbReference type="ARBA" id="ARBA00023163"/>
    </source>
</evidence>
<evidence type="ECO:0000313" key="5">
    <source>
        <dbReference type="EMBL" id="MEU3553512.1"/>
    </source>
</evidence>
<dbReference type="InterPro" id="IPR041916">
    <property type="entry name" value="Anti_sigma_zinc_sf"/>
</dbReference>
<dbReference type="InterPro" id="IPR034660">
    <property type="entry name" value="DinB/YfiT-like"/>
</dbReference>
<feature type="region of interest" description="Disordered" evidence="3">
    <location>
        <begin position="1"/>
        <end position="74"/>
    </location>
</feature>
<protein>
    <submittedName>
        <fullName evidence="5">Zf-HC2 domain-containing protein</fullName>
    </submittedName>
</protein>
<organism evidence="5 6">
    <name type="scientific">Streptomyces fragilis</name>
    <dbReference type="NCBI Taxonomy" id="67301"/>
    <lineage>
        <taxon>Bacteria</taxon>
        <taxon>Bacillati</taxon>
        <taxon>Actinomycetota</taxon>
        <taxon>Actinomycetes</taxon>
        <taxon>Kitasatosporales</taxon>
        <taxon>Streptomycetaceae</taxon>
        <taxon>Streptomyces</taxon>
    </lineage>
</organism>
<evidence type="ECO:0000313" key="6">
    <source>
        <dbReference type="Proteomes" id="UP001550850"/>
    </source>
</evidence>
<gene>
    <name evidence="5" type="ORF">AB0E65_04635</name>
</gene>
<dbReference type="InterPro" id="IPR027383">
    <property type="entry name" value="Znf_put"/>
</dbReference>
<comment type="caution">
    <text evidence="5">The sequence shown here is derived from an EMBL/GenBank/DDBJ whole genome shotgun (WGS) entry which is preliminary data.</text>
</comment>
<sequence length="451" mass="48300">MNRDAEAYGGRPDDERPDGERPWAEDTGGPDRGNGRRPVRGARSHRPHGGRLPSAAGSAEPSRTPGTREEGPPAVPATHAELKAMLGAWALAVCTPAETAAVDAHLAGCRRCADEARSLRDAVPLLQRPESLDLDPLLRTRVLDACLDRRPPRVPVPEWATPYDAETARLDALLQDIDEAEWHAPVRLRWIEEDEERHHRATVAKVIAHLLAVDGLVAVALGLADPLSALPGPAPAGGSGTPTSRTRAYWAALNRPPTREVRDPWRAQSHDLVRTASFTGGTAGGLPVTYGPCEIPLRDAMLERAFACWVHGGDIADAVNYPYRPPAPRHLHALLDLAARRLPHALAARRRAGRAAQPSPGARHLVSAGRPGRSLMLEVEGRGGGEWLIPLDSPAALPSENHVVAHVVLDDEEFAQVVAGHIRPRDAAAGQSGDRAAVEDVLHAAASLSRL</sequence>
<dbReference type="SUPFAM" id="SSF109854">
    <property type="entry name" value="DinB/YfiT-like putative metalloenzymes"/>
    <property type="match status" value="1"/>
</dbReference>
<evidence type="ECO:0000259" key="4">
    <source>
        <dbReference type="Pfam" id="PF13490"/>
    </source>
</evidence>
<dbReference type="Gene3D" id="1.10.10.1320">
    <property type="entry name" value="Anti-sigma factor, zinc-finger domain"/>
    <property type="match status" value="1"/>
</dbReference>
<name>A0ABV2YCT0_9ACTN</name>
<keyword evidence="2" id="KW-0804">Transcription</keyword>
<dbReference type="Proteomes" id="UP001550850">
    <property type="component" value="Unassembled WGS sequence"/>
</dbReference>
<keyword evidence="6" id="KW-1185">Reference proteome</keyword>
<keyword evidence="1" id="KW-0805">Transcription regulation</keyword>
<dbReference type="RefSeq" id="WP_245967327.1">
    <property type="nucleotide sequence ID" value="NZ_BEVZ01000001.1"/>
</dbReference>
<accession>A0ABV2YCT0</accession>
<dbReference type="Gene3D" id="1.20.120.450">
    <property type="entry name" value="dinb family like domain"/>
    <property type="match status" value="1"/>
</dbReference>
<evidence type="ECO:0000256" key="1">
    <source>
        <dbReference type="ARBA" id="ARBA00023015"/>
    </source>
</evidence>
<evidence type="ECO:0000256" key="3">
    <source>
        <dbReference type="SAM" id="MobiDB-lite"/>
    </source>
</evidence>
<feature type="compositionally biased region" description="Basic and acidic residues" evidence="3">
    <location>
        <begin position="1"/>
        <end position="24"/>
    </location>
</feature>
<proteinExistence type="predicted"/>
<feature type="compositionally biased region" description="Basic residues" evidence="3">
    <location>
        <begin position="35"/>
        <end position="49"/>
    </location>
</feature>
<dbReference type="EMBL" id="JBEZUR010000004">
    <property type="protein sequence ID" value="MEU3553512.1"/>
    <property type="molecule type" value="Genomic_DNA"/>
</dbReference>
<feature type="domain" description="Putative zinc-finger" evidence="4">
    <location>
        <begin position="82"/>
        <end position="113"/>
    </location>
</feature>